<gene>
    <name evidence="1" type="ORF">Tci_058948</name>
</gene>
<comment type="caution">
    <text evidence="1">The sequence shown here is derived from an EMBL/GenBank/DDBJ whole genome shotgun (WGS) entry which is preliminary data.</text>
</comment>
<evidence type="ECO:0000313" key="1">
    <source>
        <dbReference type="EMBL" id="GEU86970.1"/>
    </source>
</evidence>
<dbReference type="EMBL" id="BKCJ010009439">
    <property type="protein sequence ID" value="GEU86970.1"/>
    <property type="molecule type" value="Genomic_DNA"/>
</dbReference>
<organism evidence="1">
    <name type="scientific">Tanacetum cinerariifolium</name>
    <name type="common">Dalmatian daisy</name>
    <name type="synonym">Chrysanthemum cinerariifolium</name>
    <dbReference type="NCBI Taxonomy" id="118510"/>
    <lineage>
        <taxon>Eukaryota</taxon>
        <taxon>Viridiplantae</taxon>
        <taxon>Streptophyta</taxon>
        <taxon>Embryophyta</taxon>
        <taxon>Tracheophyta</taxon>
        <taxon>Spermatophyta</taxon>
        <taxon>Magnoliopsida</taxon>
        <taxon>eudicotyledons</taxon>
        <taxon>Gunneridae</taxon>
        <taxon>Pentapetalae</taxon>
        <taxon>asterids</taxon>
        <taxon>campanulids</taxon>
        <taxon>Asterales</taxon>
        <taxon>Asteraceae</taxon>
        <taxon>Asteroideae</taxon>
        <taxon>Anthemideae</taxon>
        <taxon>Anthemidinae</taxon>
        <taxon>Tanacetum</taxon>
    </lineage>
</organism>
<accession>A0A6L2NLP1</accession>
<proteinExistence type="predicted"/>
<name>A0A6L2NLP1_TANCI</name>
<protein>
    <submittedName>
        <fullName evidence="1">Uncharacterized protein</fullName>
    </submittedName>
</protein>
<dbReference type="AlphaFoldDB" id="A0A6L2NLP1"/>
<reference evidence="1" key="1">
    <citation type="journal article" date="2019" name="Sci. Rep.">
        <title>Draft genome of Tanacetum cinerariifolium, the natural source of mosquito coil.</title>
        <authorList>
            <person name="Yamashiro T."/>
            <person name="Shiraishi A."/>
            <person name="Satake H."/>
            <person name="Nakayama K."/>
        </authorList>
    </citation>
    <scope>NUCLEOTIDE SEQUENCE</scope>
</reference>
<sequence length="155" mass="17048">MILALMAKVVQNAVQNLGIQIVKNMNGLSVVSKITNQYGNGNVALAWAEGNGNGYNGNLIRCYNCRGEMAQKEEAGIKSTQEEIEFMAAADAYEDTERVKANCMLENKLRQASTSSTQSDKAPVYDSDGSAEAHLSKNCYVYEIFNILTQEDQYT</sequence>